<protein>
    <submittedName>
        <fullName evidence="3">Uncharacterized protein</fullName>
    </submittedName>
</protein>
<evidence type="ECO:0000256" key="2">
    <source>
        <dbReference type="SAM" id="SignalP"/>
    </source>
</evidence>
<evidence type="ECO:0000313" key="3">
    <source>
        <dbReference type="EMBL" id="KAF9541318.1"/>
    </source>
</evidence>
<gene>
    <name evidence="3" type="ORF">EC957_003220</name>
</gene>
<dbReference type="Proteomes" id="UP000723463">
    <property type="component" value="Unassembled WGS sequence"/>
</dbReference>
<organism evidence="3 4">
    <name type="scientific">Mortierella hygrophila</name>
    <dbReference type="NCBI Taxonomy" id="979708"/>
    <lineage>
        <taxon>Eukaryota</taxon>
        <taxon>Fungi</taxon>
        <taxon>Fungi incertae sedis</taxon>
        <taxon>Mucoromycota</taxon>
        <taxon>Mortierellomycotina</taxon>
        <taxon>Mortierellomycetes</taxon>
        <taxon>Mortierellales</taxon>
        <taxon>Mortierellaceae</taxon>
        <taxon>Mortierella</taxon>
    </lineage>
</organism>
<keyword evidence="2" id="KW-0732">Signal</keyword>
<sequence length="433" mass="46333">MKIKILGPVLLLTLATQFARAAESAEGDNNNSNNNAITDANLAAIPDPAAPAAEQVVALNSQEAGEALEVAVDGLVEAAAKAFEQDEEGEDEDDEDMETVDADEEEDGNDEDEEEDKDMEGDEDDDDEDDLTEDEDQEQDEALLLEGDDFHYADPLTATYDAQTAKCKQPQQHRGPQQPQEQQEQEQQTVSIQKRDKTPLFPQINEHTLSALATAEVGGACIDSFVNFALRFRERCSIKCLKTFSHVFSNPDVLGILDCFGCSNFFVSGFYALGVDCAGIFAAYPKPANATATPTPTGAAKGSAAATTVVTTKANAGGDYRLGQVKPEDSALPPIDFSTMLMSLGQLSSGDIQDWANIGSDLAKVISGGNSGKSEGEEGSGGDEEVDEERATASKNLFNQFVSKAASFANWTLTPEMLDQTGVFDRVQQSLGL</sequence>
<feature type="region of interest" description="Disordered" evidence="1">
    <location>
        <begin position="366"/>
        <end position="390"/>
    </location>
</feature>
<feature type="signal peptide" evidence="2">
    <location>
        <begin position="1"/>
        <end position="21"/>
    </location>
</feature>
<evidence type="ECO:0000313" key="4">
    <source>
        <dbReference type="Proteomes" id="UP000723463"/>
    </source>
</evidence>
<feature type="compositionally biased region" description="Acidic residues" evidence="1">
    <location>
        <begin position="377"/>
        <end position="388"/>
    </location>
</feature>
<proteinExistence type="predicted"/>
<feature type="compositionally biased region" description="Acidic residues" evidence="1">
    <location>
        <begin position="85"/>
        <end position="138"/>
    </location>
</feature>
<feature type="compositionally biased region" description="Low complexity" evidence="1">
    <location>
        <begin position="169"/>
        <end position="188"/>
    </location>
</feature>
<comment type="caution">
    <text evidence="3">The sequence shown here is derived from an EMBL/GenBank/DDBJ whole genome shotgun (WGS) entry which is preliminary data.</text>
</comment>
<feature type="region of interest" description="Disordered" evidence="1">
    <location>
        <begin position="79"/>
        <end position="138"/>
    </location>
</feature>
<keyword evidence="4" id="KW-1185">Reference proteome</keyword>
<feature type="chain" id="PRO_5040350904" evidence="2">
    <location>
        <begin position="22"/>
        <end position="433"/>
    </location>
</feature>
<dbReference type="EMBL" id="JAAAXW010000170">
    <property type="protein sequence ID" value="KAF9541318.1"/>
    <property type="molecule type" value="Genomic_DNA"/>
</dbReference>
<name>A0A9P6K1C8_9FUNG</name>
<accession>A0A9P6K1C8</accession>
<feature type="region of interest" description="Disordered" evidence="1">
    <location>
        <begin position="164"/>
        <end position="192"/>
    </location>
</feature>
<dbReference type="AlphaFoldDB" id="A0A9P6K1C8"/>
<evidence type="ECO:0000256" key="1">
    <source>
        <dbReference type="SAM" id="MobiDB-lite"/>
    </source>
</evidence>
<reference evidence="3" key="1">
    <citation type="journal article" date="2020" name="Fungal Divers.">
        <title>Resolving the Mortierellaceae phylogeny through synthesis of multi-gene phylogenetics and phylogenomics.</title>
        <authorList>
            <person name="Vandepol N."/>
            <person name="Liber J."/>
            <person name="Desiro A."/>
            <person name="Na H."/>
            <person name="Kennedy M."/>
            <person name="Barry K."/>
            <person name="Grigoriev I.V."/>
            <person name="Miller A.N."/>
            <person name="O'Donnell K."/>
            <person name="Stajich J.E."/>
            <person name="Bonito G."/>
        </authorList>
    </citation>
    <scope>NUCLEOTIDE SEQUENCE</scope>
    <source>
        <strain evidence="3">NRRL 2591</strain>
    </source>
</reference>